<reference evidence="2" key="1">
    <citation type="journal article" date="2020" name="Nature">
        <title>Giant virus diversity and host interactions through global metagenomics.</title>
        <authorList>
            <person name="Schulz F."/>
            <person name="Roux S."/>
            <person name="Paez-Espino D."/>
            <person name="Jungbluth S."/>
            <person name="Walsh D.A."/>
            <person name="Denef V.J."/>
            <person name="McMahon K.D."/>
            <person name="Konstantinidis K.T."/>
            <person name="Eloe-Fadrosh E.A."/>
            <person name="Kyrpides N.C."/>
            <person name="Woyke T."/>
        </authorList>
    </citation>
    <scope>NUCLEOTIDE SEQUENCE</scope>
    <source>
        <strain evidence="2">GVMAG-M-3300010158-55</strain>
    </source>
</reference>
<dbReference type="AlphaFoldDB" id="A0A6C0B9B1"/>
<evidence type="ECO:0000313" key="2">
    <source>
        <dbReference type="EMBL" id="QHS88384.1"/>
    </source>
</evidence>
<feature type="transmembrane region" description="Helical" evidence="1">
    <location>
        <begin position="10"/>
        <end position="27"/>
    </location>
</feature>
<keyword evidence="1" id="KW-0472">Membrane</keyword>
<proteinExistence type="predicted"/>
<sequence length="68" mass="7838">MPTNSDKWRFTLYTVIMVIVLFNKYAFKTVDRIVGSVVPIYKNGCSTLAGFIVHLMVFTLVLRYSMDL</sequence>
<keyword evidence="1" id="KW-0812">Transmembrane</keyword>
<dbReference type="EMBL" id="MN739096">
    <property type="protein sequence ID" value="QHS88384.1"/>
    <property type="molecule type" value="Genomic_DNA"/>
</dbReference>
<feature type="transmembrane region" description="Helical" evidence="1">
    <location>
        <begin position="47"/>
        <end position="66"/>
    </location>
</feature>
<organism evidence="2">
    <name type="scientific">viral metagenome</name>
    <dbReference type="NCBI Taxonomy" id="1070528"/>
    <lineage>
        <taxon>unclassified sequences</taxon>
        <taxon>metagenomes</taxon>
        <taxon>organismal metagenomes</taxon>
    </lineage>
</organism>
<evidence type="ECO:0000256" key="1">
    <source>
        <dbReference type="SAM" id="Phobius"/>
    </source>
</evidence>
<keyword evidence="1" id="KW-1133">Transmembrane helix</keyword>
<accession>A0A6C0B9B1</accession>
<protein>
    <submittedName>
        <fullName evidence="2">Uncharacterized protein</fullName>
    </submittedName>
</protein>
<name>A0A6C0B9B1_9ZZZZ</name>